<gene>
    <name evidence="2" type="ORF">Ccrd_009521</name>
</gene>
<sequence>MNSFKLGFLCFLLLFLGFNFPATASRYIKKGKFQVLKLEWDFTSKVIMRKIKLRNFTCNVIVREIDDAHYRLRVASPLASQIPFGKDPKRLFCETSKETNFVRELPILEGKTPVRLFSERSTTVKPFKSTMELGISP</sequence>
<proteinExistence type="predicted"/>
<dbReference type="AlphaFoldDB" id="A0A118K7D4"/>
<evidence type="ECO:0000256" key="1">
    <source>
        <dbReference type="SAM" id="SignalP"/>
    </source>
</evidence>
<organism evidence="2 3">
    <name type="scientific">Cynara cardunculus var. scolymus</name>
    <name type="common">Globe artichoke</name>
    <name type="synonym">Cynara scolymus</name>
    <dbReference type="NCBI Taxonomy" id="59895"/>
    <lineage>
        <taxon>Eukaryota</taxon>
        <taxon>Viridiplantae</taxon>
        <taxon>Streptophyta</taxon>
        <taxon>Embryophyta</taxon>
        <taxon>Tracheophyta</taxon>
        <taxon>Spermatophyta</taxon>
        <taxon>Magnoliopsida</taxon>
        <taxon>eudicotyledons</taxon>
        <taxon>Gunneridae</taxon>
        <taxon>Pentapetalae</taxon>
        <taxon>asterids</taxon>
        <taxon>campanulids</taxon>
        <taxon>Asterales</taxon>
        <taxon>Asteraceae</taxon>
        <taxon>Carduoideae</taxon>
        <taxon>Cardueae</taxon>
        <taxon>Carduinae</taxon>
        <taxon>Cynara</taxon>
    </lineage>
</organism>
<reference evidence="2 3" key="1">
    <citation type="journal article" date="2016" name="Sci. Rep.">
        <title>The genome sequence of the outbreeding globe artichoke constructed de novo incorporating a phase-aware low-pass sequencing strategy of F1 progeny.</title>
        <authorList>
            <person name="Scaglione D."/>
            <person name="Reyes-Chin-Wo S."/>
            <person name="Acquadro A."/>
            <person name="Froenicke L."/>
            <person name="Portis E."/>
            <person name="Beitel C."/>
            <person name="Tirone M."/>
            <person name="Mauro R."/>
            <person name="Lo Monaco A."/>
            <person name="Mauromicale G."/>
            <person name="Faccioli P."/>
            <person name="Cattivelli L."/>
            <person name="Rieseberg L."/>
            <person name="Michelmore R."/>
            <person name="Lanteri S."/>
        </authorList>
    </citation>
    <scope>NUCLEOTIDE SEQUENCE [LARGE SCALE GENOMIC DNA]</scope>
    <source>
        <strain evidence="2">2C</strain>
    </source>
</reference>
<comment type="caution">
    <text evidence="2">The sequence shown here is derived from an EMBL/GenBank/DDBJ whole genome shotgun (WGS) entry which is preliminary data.</text>
</comment>
<dbReference type="EMBL" id="LEKV01000017">
    <property type="protein sequence ID" value="KVI12058.1"/>
    <property type="molecule type" value="Genomic_DNA"/>
</dbReference>
<feature type="signal peptide" evidence="1">
    <location>
        <begin position="1"/>
        <end position="24"/>
    </location>
</feature>
<protein>
    <submittedName>
        <fullName evidence="2">Uncharacterized protein</fullName>
    </submittedName>
</protein>
<evidence type="ECO:0000313" key="2">
    <source>
        <dbReference type="EMBL" id="KVI12058.1"/>
    </source>
</evidence>
<dbReference type="Proteomes" id="UP000243975">
    <property type="component" value="Unassembled WGS sequence"/>
</dbReference>
<feature type="chain" id="PRO_5007160031" evidence="1">
    <location>
        <begin position="25"/>
        <end position="137"/>
    </location>
</feature>
<name>A0A118K7D4_CYNCS</name>
<keyword evidence="1" id="KW-0732">Signal</keyword>
<evidence type="ECO:0000313" key="3">
    <source>
        <dbReference type="Proteomes" id="UP000243975"/>
    </source>
</evidence>
<accession>A0A118K7D4</accession>
<keyword evidence="3" id="KW-1185">Reference proteome</keyword>
<dbReference type="Gramene" id="KVI12058">
    <property type="protein sequence ID" value="KVI12058"/>
    <property type="gene ID" value="Ccrd_009521"/>
</dbReference>